<protein>
    <submittedName>
        <fullName evidence="1">Uncharacterized protein</fullName>
    </submittedName>
</protein>
<gene>
    <name evidence="1" type="ORF">CAK95_06220</name>
</gene>
<dbReference type="GO" id="GO:0016903">
    <property type="term" value="F:oxidoreductase activity, acting on the aldehyde or oxo group of donors"/>
    <property type="evidence" value="ECO:0007669"/>
    <property type="project" value="InterPro"/>
</dbReference>
<dbReference type="PANTHER" id="PTHR43854:SF1">
    <property type="entry name" value="INDOLEPYRUVATE OXIDOREDUCTASE SUBUNIT IORB"/>
    <property type="match status" value="1"/>
</dbReference>
<dbReference type="SUPFAM" id="SSF53323">
    <property type="entry name" value="Pyruvate-ferredoxin oxidoreductase, PFOR, domain III"/>
    <property type="match status" value="1"/>
</dbReference>
<dbReference type="Proteomes" id="UP000194137">
    <property type="component" value="Chromosome"/>
</dbReference>
<dbReference type="NCBIfam" id="NF006179">
    <property type="entry name" value="PRK08312.1"/>
    <property type="match status" value="1"/>
</dbReference>
<evidence type="ECO:0000313" key="2">
    <source>
        <dbReference type="Proteomes" id="UP000194137"/>
    </source>
</evidence>
<dbReference type="Pfam" id="PF01558">
    <property type="entry name" value="POR"/>
    <property type="match status" value="1"/>
</dbReference>
<dbReference type="InterPro" id="IPR046667">
    <property type="entry name" value="DUF6537"/>
</dbReference>
<dbReference type="RefSeq" id="WP_086087142.1">
    <property type="nucleotide sequence ID" value="NZ_CP021112.1"/>
</dbReference>
<sequence>MSAPQRPVTVLIAALGGEGGGVLTNWIMAAAAKLGLPAQSTSIPGVAQRTGGTTYYIEIYPVPYSELGAKRPVLALSPGIGDIDVLLSSEFMEAGRCIANGFCTPDRTLLISSTSRFYVINEKMALGDGRFDEARLLDVAEKNSQSRILFDMEQVAKEAGAMTNAVMLGAIAGCGKLPIPVGTFEEAIRAEGKAAEANLRGFKAGLAAAKAEATALKRPDEGKRREKPRNDLATLENEIRERMPEAAREIAIEGVRRLTRFQDGDYARLYLDRLERLHDLGAHDDGKLLRETARHLAVRMSFEDLIRVAQAKIDPARMQRISQELGAKTEEPFSVTEFLKPGIEEMCQVLPPSLAKRIIALAERRGWMDRVHVGMYVQTTSVSGYLRFWTLAKLRPLRRFMHRYQEEQAQIETWLGFIADAAKLSPALALEVAECARLIKGYGSTHKRGTLNFRTIETRLIVPALRGQLPVPDAIDGIASARTAALVDPEGASLAKCLDEFDARLSFRIAAE</sequence>
<proteinExistence type="predicted"/>
<dbReference type="AlphaFoldDB" id="A0A1W6ZMT9"/>
<name>A0A1W6ZMT9_9HYPH</name>
<organism evidence="1 2">
    <name type="scientific">Pseudorhodoplanes sinuspersici</name>
    <dbReference type="NCBI Taxonomy" id="1235591"/>
    <lineage>
        <taxon>Bacteria</taxon>
        <taxon>Pseudomonadati</taxon>
        <taxon>Pseudomonadota</taxon>
        <taxon>Alphaproteobacteria</taxon>
        <taxon>Hyphomicrobiales</taxon>
        <taxon>Pseudorhodoplanes</taxon>
    </lineage>
</organism>
<dbReference type="InterPro" id="IPR052198">
    <property type="entry name" value="IorB_Oxidoreductase"/>
</dbReference>
<reference evidence="1 2" key="1">
    <citation type="submission" date="2017-05" db="EMBL/GenBank/DDBJ databases">
        <title>Full genome sequence of Pseudorhodoplanes sinuspersici.</title>
        <authorList>
            <person name="Dastgheib S.M.M."/>
            <person name="Shavandi M."/>
            <person name="Tirandaz H."/>
        </authorList>
    </citation>
    <scope>NUCLEOTIDE SEQUENCE [LARGE SCALE GENOMIC DNA]</scope>
    <source>
        <strain evidence="1 2">RIPI110</strain>
    </source>
</reference>
<dbReference type="EMBL" id="CP021112">
    <property type="protein sequence ID" value="ARP98718.1"/>
    <property type="molecule type" value="Genomic_DNA"/>
</dbReference>
<dbReference type="Pfam" id="PF20169">
    <property type="entry name" value="DUF6537"/>
    <property type="match status" value="1"/>
</dbReference>
<dbReference type="InterPro" id="IPR002869">
    <property type="entry name" value="Pyrv_flavodox_OxRed_cen"/>
</dbReference>
<dbReference type="PANTHER" id="PTHR43854">
    <property type="entry name" value="INDOLEPYRUVATE OXIDOREDUCTASE SUBUNIT IORB"/>
    <property type="match status" value="1"/>
</dbReference>
<evidence type="ECO:0000313" key="1">
    <source>
        <dbReference type="EMBL" id="ARP98718.1"/>
    </source>
</evidence>
<keyword evidence="2" id="KW-1185">Reference proteome</keyword>
<dbReference type="Gene3D" id="3.40.920.10">
    <property type="entry name" value="Pyruvate-ferredoxin oxidoreductase, PFOR, domain III"/>
    <property type="match status" value="1"/>
</dbReference>
<dbReference type="InterPro" id="IPR019752">
    <property type="entry name" value="Pyrv/ketoisovalerate_OxRed_cat"/>
</dbReference>
<dbReference type="STRING" id="1235591.CAK95_06220"/>
<dbReference type="KEGG" id="psin:CAK95_06220"/>
<dbReference type="OrthoDB" id="1490270at2"/>
<accession>A0A1W6ZMT9</accession>